<dbReference type="Gene3D" id="1.10.10.60">
    <property type="entry name" value="Homeodomain-like"/>
    <property type="match status" value="1"/>
</dbReference>
<keyword evidence="2" id="KW-0238">DNA-binding</keyword>
<gene>
    <name evidence="6" type="primary">oruR</name>
    <name evidence="6" type="ORF">AQPW35_02800</name>
</gene>
<dbReference type="OrthoDB" id="6506763at2"/>
<keyword evidence="3" id="KW-0804">Transcription</keyword>
<feature type="domain" description="HTH araC/xylS-type" evidence="5">
    <location>
        <begin position="232"/>
        <end position="330"/>
    </location>
</feature>
<reference evidence="7" key="1">
    <citation type="submission" date="2019-03" db="EMBL/GenBank/DDBJ databases">
        <title>Aquabacterium pictum sp.nov., the first bacteriochlorophyll a-containing freshwater bacterium in the genus Aquabacterium of the class Betaproteobacteria.</title>
        <authorList>
            <person name="Hirose S."/>
            <person name="Tank M."/>
            <person name="Hara E."/>
            <person name="Tamaki H."/>
            <person name="Takaichi S."/>
            <person name="Haruta S."/>
            <person name="Hanada S."/>
        </authorList>
    </citation>
    <scope>NUCLEOTIDE SEQUENCE [LARGE SCALE GENOMIC DNA]</scope>
    <source>
        <strain evidence="7">W35</strain>
    </source>
</reference>
<dbReference type="PROSITE" id="PS01124">
    <property type="entry name" value="HTH_ARAC_FAMILY_2"/>
    <property type="match status" value="1"/>
</dbReference>
<evidence type="ECO:0000256" key="4">
    <source>
        <dbReference type="SAM" id="MobiDB-lite"/>
    </source>
</evidence>
<dbReference type="GO" id="GO:0003700">
    <property type="term" value="F:DNA-binding transcription factor activity"/>
    <property type="evidence" value="ECO:0007669"/>
    <property type="project" value="InterPro"/>
</dbReference>
<protein>
    <submittedName>
        <fullName evidence="6">AraC family transcriptional regulator</fullName>
    </submittedName>
</protein>
<sequence length="353" mass="39393">MTQHTVAIQQVRLILQGARHQGRPVAPLLQRAGIPPALLESPLARVSQAQYALLIRVLRRQLRDELWGLCSQPLPVGSFGHCASQLVRCQTLDEALRLGFRRYHGLLADFVPRLVVQGDTARVQLLRRLPWNPRLDYAQKAFLLFAFGLACWLVARRVPVLRVDYTETAPRSDSSRVYQAPIRPDQAHVGLHFESRWLELPVVQNPQSLREFLAGSPANLLIKYRDAASLSERIRRLLHRRLDAADLSLEAVGEAIAVSPQTLRRRLREEGHGFQALKDALRRDAAIAHLARPELTLPEIAQRLGFSEASTFHRAFKKWTGVAPGEYRLTRMAAAAPSPGSPPPPAPATTGSP</sequence>
<dbReference type="InterPro" id="IPR020449">
    <property type="entry name" value="Tscrpt_reg_AraC-type_HTH"/>
</dbReference>
<dbReference type="SMART" id="SM00342">
    <property type="entry name" value="HTH_ARAC"/>
    <property type="match status" value="1"/>
</dbReference>
<evidence type="ECO:0000256" key="2">
    <source>
        <dbReference type="ARBA" id="ARBA00023125"/>
    </source>
</evidence>
<dbReference type="Pfam" id="PF12625">
    <property type="entry name" value="Arabinose_bd"/>
    <property type="match status" value="1"/>
</dbReference>
<feature type="region of interest" description="Disordered" evidence="4">
    <location>
        <begin position="333"/>
        <end position="353"/>
    </location>
</feature>
<evidence type="ECO:0000313" key="6">
    <source>
        <dbReference type="EMBL" id="GCL61199.1"/>
    </source>
</evidence>
<evidence type="ECO:0000259" key="5">
    <source>
        <dbReference type="PROSITE" id="PS01124"/>
    </source>
</evidence>
<dbReference type="Proteomes" id="UP000301751">
    <property type="component" value="Unassembled WGS sequence"/>
</dbReference>
<dbReference type="InterPro" id="IPR009057">
    <property type="entry name" value="Homeodomain-like_sf"/>
</dbReference>
<evidence type="ECO:0000313" key="7">
    <source>
        <dbReference type="Proteomes" id="UP000301751"/>
    </source>
</evidence>
<comment type="caution">
    <text evidence="6">The sequence shown here is derived from an EMBL/GenBank/DDBJ whole genome shotgun (WGS) entry which is preliminary data.</text>
</comment>
<accession>A0A480AHF5</accession>
<dbReference type="InterPro" id="IPR018060">
    <property type="entry name" value="HTH_AraC"/>
</dbReference>
<dbReference type="GO" id="GO:0000976">
    <property type="term" value="F:transcription cis-regulatory region binding"/>
    <property type="evidence" value="ECO:0007669"/>
    <property type="project" value="TreeGrafter"/>
</dbReference>
<dbReference type="Pfam" id="PF12833">
    <property type="entry name" value="HTH_18"/>
    <property type="match status" value="1"/>
</dbReference>
<organism evidence="6 7">
    <name type="scientific">Pseudaquabacterium pictum</name>
    <dbReference type="NCBI Taxonomy" id="2315236"/>
    <lineage>
        <taxon>Bacteria</taxon>
        <taxon>Pseudomonadati</taxon>
        <taxon>Pseudomonadota</taxon>
        <taxon>Betaproteobacteria</taxon>
        <taxon>Burkholderiales</taxon>
        <taxon>Sphaerotilaceae</taxon>
        <taxon>Pseudaquabacterium</taxon>
    </lineage>
</organism>
<dbReference type="RefSeq" id="WP_137730971.1">
    <property type="nucleotide sequence ID" value="NZ_BJCL01000001.1"/>
</dbReference>
<dbReference type="SUPFAM" id="SSF46689">
    <property type="entry name" value="Homeodomain-like"/>
    <property type="match status" value="1"/>
</dbReference>
<evidence type="ECO:0000256" key="3">
    <source>
        <dbReference type="ARBA" id="ARBA00023163"/>
    </source>
</evidence>
<proteinExistence type="predicted"/>
<dbReference type="PANTHER" id="PTHR47894">
    <property type="entry name" value="HTH-TYPE TRANSCRIPTIONAL REGULATOR GADX"/>
    <property type="match status" value="1"/>
</dbReference>
<dbReference type="GO" id="GO:0005829">
    <property type="term" value="C:cytosol"/>
    <property type="evidence" value="ECO:0007669"/>
    <property type="project" value="TreeGrafter"/>
</dbReference>
<name>A0A480AHF5_9BURK</name>
<dbReference type="AlphaFoldDB" id="A0A480AHF5"/>
<evidence type="ECO:0000256" key="1">
    <source>
        <dbReference type="ARBA" id="ARBA00023015"/>
    </source>
</evidence>
<dbReference type="InterPro" id="IPR032687">
    <property type="entry name" value="AraC-type_N"/>
</dbReference>
<keyword evidence="1" id="KW-0805">Transcription regulation</keyword>
<dbReference type="PRINTS" id="PR00032">
    <property type="entry name" value="HTHARAC"/>
</dbReference>
<keyword evidence="7" id="KW-1185">Reference proteome</keyword>
<dbReference type="PANTHER" id="PTHR47894:SF1">
    <property type="entry name" value="HTH-TYPE TRANSCRIPTIONAL REGULATOR VQSM"/>
    <property type="match status" value="1"/>
</dbReference>
<dbReference type="EMBL" id="BJCL01000001">
    <property type="protein sequence ID" value="GCL61199.1"/>
    <property type="molecule type" value="Genomic_DNA"/>
</dbReference>